<dbReference type="AlphaFoldDB" id="A0A8J3ZR96"/>
<dbReference type="PANTHER" id="PTHR46696">
    <property type="entry name" value="P450, PUTATIVE (EUROFUNG)-RELATED"/>
    <property type="match status" value="1"/>
</dbReference>
<gene>
    <name evidence="8" type="ORF">Voc01_039510</name>
</gene>
<dbReference type="GO" id="GO:0020037">
    <property type="term" value="F:heme binding"/>
    <property type="evidence" value="ECO:0007669"/>
    <property type="project" value="InterPro"/>
</dbReference>
<dbReference type="InterPro" id="IPR001128">
    <property type="entry name" value="Cyt_P450"/>
</dbReference>
<evidence type="ECO:0000256" key="3">
    <source>
        <dbReference type="ARBA" id="ARBA00022723"/>
    </source>
</evidence>
<organism evidence="8 9">
    <name type="scientific">Virgisporangium ochraceum</name>
    <dbReference type="NCBI Taxonomy" id="65505"/>
    <lineage>
        <taxon>Bacteria</taxon>
        <taxon>Bacillati</taxon>
        <taxon>Actinomycetota</taxon>
        <taxon>Actinomycetes</taxon>
        <taxon>Micromonosporales</taxon>
        <taxon>Micromonosporaceae</taxon>
        <taxon>Virgisporangium</taxon>
    </lineage>
</organism>
<dbReference type="GO" id="GO:0016705">
    <property type="term" value="F:oxidoreductase activity, acting on paired donors, with incorporation or reduction of molecular oxygen"/>
    <property type="evidence" value="ECO:0007669"/>
    <property type="project" value="InterPro"/>
</dbReference>
<dbReference type="InterPro" id="IPR002397">
    <property type="entry name" value="Cyt_P450_B"/>
</dbReference>
<evidence type="ECO:0000256" key="6">
    <source>
        <dbReference type="ARBA" id="ARBA00023033"/>
    </source>
</evidence>
<evidence type="ECO:0000313" key="9">
    <source>
        <dbReference type="Proteomes" id="UP000635606"/>
    </source>
</evidence>
<evidence type="ECO:0000256" key="4">
    <source>
        <dbReference type="ARBA" id="ARBA00023002"/>
    </source>
</evidence>
<dbReference type="EMBL" id="BOPH01000053">
    <property type="protein sequence ID" value="GIJ69034.1"/>
    <property type="molecule type" value="Genomic_DNA"/>
</dbReference>
<keyword evidence="3 7" id="KW-0479">Metal-binding</keyword>
<sequence length="403" mass="44143">MAAPTTNVDEVLAELLTPEGRRDLAGVFRRLHDLGELHRSAFLGRFVTSYRNVDAVLRDPRVVRTRPGRPAPLPGHDEHSSRRLLNTTFMLQDPPDHTRIRRLVSKAFTPRSVAGLRSAIEEILAARLDRLSGDVDLMNELAFPFPVAVIGRLIGVPEADQPPFQRLVRDLTDALDLAVADSDLSRSDAAADTILEYFRGLVAERRRQPADDLVSALIAVREEGDRLTEDELLATLTLLFLAGFETTTNLIGNGMYALLSHPDELAALRADPATMPAAVEELLRFDTPVQVIPRVTAEEVTLPDGTVIPGDRHLLVLLGAANHDPRAFSDPGVLRLNRAEAATLSFGSGIHYCLGAGLARLEAQLVFGAMLDRFPSIELAGTPQWRDGLTVRGLDRLPLTLKQ</sequence>
<dbReference type="PRINTS" id="PR00359">
    <property type="entry name" value="BP450"/>
</dbReference>
<dbReference type="Gene3D" id="1.10.630.10">
    <property type="entry name" value="Cytochrome P450"/>
    <property type="match status" value="1"/>
</dbReference>
<dbReference type="PRINTS" id="PR00385">
    <property type="entry name" value="P450"/>
</dbReference>
<keyword evidence="4 7" id="KW-0560">Oxidoreductase</keyword>
<keyword evidence="2 7" id="KW-0349">Heme</keyword>
<evidence type="ECO:0000256" key="2">
    <source>
        <dbReference type="ARBA" id="ARBA00022617"/>
    </source>
</evidence>
<evidence type="ECO:0000256" key="1">
    <source>
        <dbReference type="ARBA" id="ARBA00010617"/>
    </source>
</evidence>
<comment type="similarity">
    <text evidence="1 7">Belongs to the cytochrome P450 family.</text>
</comment>
<dbReference type="GO" id="GO:0004497">
    <property type="term" value="F:monooxygenase activity"/>
    <property type="evidence" value="ECO:0007669"/>
    <property type="project" value="UniProtKB-KW"/>
</dbReference>
<proteinExistence type="inferred from homology"/>
<evidence type="ECO:0000256" key="5">
    <source>
        <dbReference type="ARBA" id="ARBA00023004"/>
    </source>
</evidence>
<dbReference type="GO" id="GO:0017000">
    <property type="term" value="P:antibiotic biosynthetic process"/>
    <property type="evidence" value="ECO:0007669"/>
    <property type="project" value="UniProtKB-ARBA"/>
</dbReference>
<dbReference type="SUPFAM" id="SSF48264">
    <property type="entry name" value="Cytochrome P450"/>
    <property type="match status" value="1"/>
</dbReference>
<evidence type="ECO:0000313" key="8">
    <source>
        <dbReference type="EMBL" id="GIJ69034.1"/>
    </source>
</evidence>
<dbReference type="InterPro" id="IPR017972">
    <property type="entry name" value="Cyt_P450_CS"/>
</dbReference>
<dbReference type="PROSITE" id="PS00086">
    <property type="entry name" value="CYTOCHROME_P450"/>
    <property type="match status" value="1"/>
</dbReference>
<dbReference type="CDD" id="cd20625">
    <property type="entry name" value="CYP164-like"/>
    <property type="match status" value="1"/>
</dbReference>
<dbReference type="PANTHER" id="PTHR46696:SF1">
    <property type="entry name" value="CYTOCHROME P450 YJIB-RELATED"/>
    <property type="match status" value="1"/>
</dbReference>
<dbReference type="InterPro" id="IPR036396">
    <property type="entry name" value="Cyt_P450_sf"/>
</dbReference>
<keyword evidence="5 7" id="KW-0408">Iron</keyword>
<dbReference type="GO" id="GO:0005506">
    <property type="term" value="F:iron ion binding"/>
    <property type="evidence" value="ECO:0007669"/>
    <property type="project" value="InterPro"/>
</dbReference>
<reference evidence="8" key="1">
    <citation type="submission" date="2021-01" db="EMBL/GenBank/DDBJ databases">
        <title>Whole genome shotgun sequence of Virgisporangium ochraceum NBRC 16418.</title>
        <authorList>
            <person name="Komaki H."/>
            <person name="Tamura T."/>
        </authorList>
    </citation>
    <scope>NUCLEOTIDE SEQUENCE</scope>
    <source>
        <strain evidence="8">NBRC 16418</strain>
    </source>
</reference>
<comment type="caution">
    <text evidence="8">The sequence shown here is derived from an EMBL/GenBank/DDBJ whole genome shotgun (WGS) entry which is preliminary data.</text>
</comment>
<keyword evidence="6 7" id="KW-0503">Monooxygenase</keyword>
<dbReference type="Pfam" id="PF00067">
    <property type="entry name" value="p450"/>
    <property type="match status" value="1"/>
</dbReference>
<dbReference type="FunFam" id="1.10.630.10:FF:000018">
    <property type="entry name" value="Cytochrome P450 monooxygenase"/>
    <property type="match status" value="1"/>
</dbReference>
<keyword evidence="9" id="KW-1185">Reference proteome</keyword>
<protein>
    <submittedName>
        <fullName evidence="8">Cytochrome P450</fullName>
    </submittedName>
</protein>
<dbReference type="RefSeq" id="WP_203928961.1">
    <property type="nucleotide sequence ID" value="NZ_BOPH01000053.1"/>
</dbReference>
<evidence type="ECO:0000256" key="7">
    <source>
        <dbReference type="RuleBase" id="RU000461"/>
    </source>
</evidence>
<name>A0A8J3ZR96_9ACTN</name>
<dbReference type="Proteomes" id="UP000635606">
    <property type="component" value="Unassembled WGS sequence"/>
</dbReference>
<accession>A0A8J3ZR96</accession>